<evidence type="ECO:0008006" key="4">
    <source>
        <dbReference type="Google" id="ProtNLM"/>
    </source>
</evidence>
<accession>A0A8S1K8S1</accession>
<evidence type="ECO:0000313" key="3">
    <source>
        <dbReference type="Proteomes" id="UP000688137"/>
    </source>
</evidence>
<protein>
    <recommendedName>
        <fullName evidence="4">Myb-like domain-containing protein</fullName>
    </recommendedName>
</protein>
<dbReference type="EMBL" id="CAJJDM010000012">
    <property type="protein sequence ID" value="CAD8050923.1"/>
    <property type="molecule type" value="Genomic_DNA"/>
</dbReference>
<dbReference type="Proteomes" id="UP000688137">
    <property type="component" value="Unassembled WGS sequence"/>
</dbReference>
<evidence type="ECO:0000256" key="1">
    <source>
        <dbReference type="ARBA" id="ARBA00023242"/>
    </source>
</evidence>
<proteinExistence type="predicted"/>
<gene>
    <name evidence="2" type="ORF">PPRIM_AZ9-3.1.T0170300</name>
</gene>
<dbReference type="AlphaFoldDB" id="A0A8S1K8S1"/>
<comment type="caution">
    <text evidence="2">The sequence shown here is derived from an EMBL/GenBank/DDBJ whole genome shotgun (WGS) entry which is preliminary data.</text>
</comment>
<evidence type="ECO:0000313" key="2">
    <source>
        <dbReference type="EMBL" id="CAD8050923.1"/>
    </source>
</evidence>
<sequence length="135" mass="16086">MKFDGSDQQGEDYLDPTVITTKQQEGNICFKQRTGHWDDNEHSIYLEFLQNSRGPNNSYKKGYPLFKQMSEFIGTRSPSQCRSHHQKFNPYSQLIQKSKRKYLKNRLKVQNQPILRSKQIMRKYFASNRETTDEE</sequence>
<name>A0A8S1K8S1_PARPR</name>
<reference evidence="2" key="1">
    <citation type="submission" date="2021-01" db="EMBL/GenBank/DDBJ databases">
        <authorList>
            <consortium name="Genoscope - CEA"/>
            <person name="William W."/>
        </authorList>
    </citation>
    <scope>NUCLEOTIDE SEQUENCE</scope>
</reference>
<dbReference type="PANTHER" id="PTHR12802">
    <property type="entry name" value="SWI/SNF COMPLEX-RELATED"/>
    <property type="match status" value="1"/>
</dbReference>
<keyword evidence="1" id="KW-0539">Nucleus</keyword>
<dbReference type="PANTHER" id="PTHR12802:SF155">
    <property type="entry name" value="DEUBIQUITINASE MYSM1"/>
    <property type="match status" value="1"/>
</dbReference>
<organism evidence="2 3">
    <name type="scientific">Paramecium primaurelia</name>
    <dbReference type="NCBI Taxonomy" id="5886"/>
    <lineage>
        <taxon>Eukaryota</taxon>
        <taxon>Sar</taxon>
        <taxon>Alveolata</taxon>
        <taxon>Ciliophora</taxon>
        <taxon>Intramacronucleata</taxon>
        <taxon>Oligohymenophorea</taxon>
        <taxon>Peniculida</taxon>
        <taxon>Parameciidae</taxon>
        <taxon>Paramecium</taxon>
    </lineage>
</organism>
<dbReference type="OMA" id="KYFASNR"/>
<keyword evidence="3" id="KW-1185">Reference proteome</keyword>